<evidence type="ECO:0000313" key="2">
    <source>
        <dbReference type="Proteomes" id="UP000807025"/>
    </source>
</evidence>
<evidence type="ECO:0000313" key="1">
    <source>
        <dbReference type="EMBL" id="KAF9496841.1"/>
    </source>
</evidence>
<sequence length="150" mass="17510">MYQFKDRYSQEQHHNTCSTMLVKNVHAHANVAASKYCKCRIALQALGTVLGKSGWDQELQPLMNADIRDLRDREDASQSEGRRTLSWIWATKQTNEAEMAKGMNKECILLSEEMCRVIQFHQWQAKEWEKHALAATKEGLRAYTWRQKHT</sequence>
<keyword evidence="2" id="KW-1185">Reference proteome</keyword>
<protein>
    <submittedName>
        <fullName evidence="1">Uncharacterized protein</fullName>
    </submittedName>
</protein>
<gene>
    <name evidence="1" type="ORF">BDN71DRAFT_1430020</name>
</gene>
<dbReference type="EMBL" id="MU154549">
    <property type="protein sequence ID" value="KAF9496841.1"/>
    <property type="molecule type" value="Genomic_DNA"/>
</dbReference>
<comment type="caution">
    <text evidence="1">The sequence shown here is derived from an EMBL/GenBank/DDBJ whole genome shotgun (WGS) entry which is preliminary data.</text>
</comment>
<accession>A0A9P6A051</accession>
<dbReference type="AlphaFoldDB" id="A0A9P6A051"/>
<organism evidence="1 2">
    <name type="scientific">Pleurotus eryngii</name>
    <name type="common">Boletus of the steppes</name>
    <dbReference type="NCBI Taxonomy" id="5323"/>
    <lineage>
        <taxon>Eukaryota</taxon>
        <taxon>Fungi</taxon>
        <taxon>Dikarya</taxon>
        <taxon>Basidiomycota</taxon>
        <taxon>Agaricomycotina</taxon>
        <taxon>Agaricomycetes</taxon>
        <taxon>Agaricomycetidae</taxon>
        <taxon>Agaricales</taxon>
        <taxon>Pleurotineae</taxon>
        <taxon>Pleurotaceae</taxon>
        <taxon>Pleurotus</taxon>
    </lineage>
</organism>
<dbReference type="Proteomes" id="UP000807025">
    <property type="component" value="Unassembled WGS sequence"/>
</dbReference>
<name>A0A9P6A051_PLEER</name>
<proteinExistence type="predicted"/>
<reference evidence="1" key="1">
    <citation type="submission" date="2020-11" db="EMBL/GenBank/DDBJ databases">
        <authorList>
            <consortium name="DOE Joint Genome Institute"/>
            <person name="Ahrendt S."/>
            <person name="Riley R."/>
            <person name="Andreopoulos W."/>
            <person name="Labutti K."/>
            <person name="Pangilinan J."/>
            <person name="Ruiz-Duenas F.J."/>
            <person name="Barrasa J.M."/>
            <person name="Sanchez-Garcia M."/>
            <person name="Camarero S."/>
            <person name="Miyauchi S."/>
            <person name="Serrano A."/>
            <person name="Linde D."/>
            <person name="Babiker R."/>
            <person name="Drula E."/>
            <person name="Ayuso-Fernandez I."/>
            <person name="Pacheco R."/>
            <person name="Padilla G."/>
            <person name="Ferreira P."/>
            <person name="Barriuso J."/>
            <person name="Kellner H."/>
            <person name="Castanera R."/>
            <person name="Alfaro M."/>
            <person name="Ramirez L."/>
            <person name="Pisabarro A.G."/>
            <person name="Kuo A."/>
            <person name="Tritt A."/>
            <person name="Lipzen A."/>
            <person name="He G."/>
            <person name="Yan M."/>
            <person name="Ng V."/>
            <person name="Cullen D."/>
            <person name="Martin F."/>
            <person name="Rosso M.-N."/>
            <person name="Henrissat B."/>
            <person name="Hibbett D."/>
            <person name="Martinez A.T."/>
            <person name="Grigoriev I.V."/>
        </authorList>
    </citation>
    <scope>NUCLEOTIDE SEQUENCE</scope>
    <source>
        <strain evidence="1">ATCC 90797</strain>
    </source>
</reference>